<dbReference type="HOGENOM" id="CLU_1355516_0_0_1"/>
<evidence type="ECO:0000313" key="2">
    <source>
        <dbReference type="Proteomes" id="UP000006757"/>
    </source>
</evidence>
<name>K1VLV6_TRIAC</name>
<dbReference type="Proteomes" id="UP000006757">
    <property type="component" value="Unassembled WGS sequence"/>
</dbReference>
<gene>
    <name evidence="1" type="ORF">A1Q2_04067</name>
</gene>
<evidence type="ECO:0000313" key="1">
    <source>
        <dbReference type="EMBL" id="EKD01696.1"/>
    </source>
</evidence>
<protein>
    <submittedName>
        <fullName evidence="1">Uncharacterized protein</fullName>
    </submittedName>
</protein>
<accession>K1VLV6</accession>
<proteinExistence type="predicted"/>
<comment type="caution">
    <text evidence="1">The sequence shown here is derived from an EMBL/GenBank/DDBJ whole genome shotgun (WGS) entry which is preliminary data.</text>
</comment>
<dbReference type="AlphaFoldDB" id="K1VLV6"/>
<organism evidence="1 2">
    <name type="scientific">Trichosporon asahii var. asahii (strain CBS 8904)</name>
    <name type="common">Yeast</name>
    <dbReference type="NCBI Taxonomy" id="1220162"/>
    <lineage>
        <taxon>Eukaryota</taxon>
        <taxon>Fungi</taxon>
        <taxon>Dikarya</taxon>
        <taxon>Basidiomycota</taxon>
        <taxon>Agaricomycotina</taxon>
        <taxon>Tremellomycetes</taxon>
        <taxon>Trichosporonales</taxon>
        <taxon>Trichosporonaceae</taxon>
        <taxon>Trichosporon</taxon>
    </lineage>
</organism>
<dbReference type="InParanoid" id="K1VLV6"/>
<sequence>MQSSVGSDYVASGLMRSSLGEARNVGFVEEDTLHTPILRYELGNAKLLQMLTPIKTGTDRIGVWSQHQVDQSQPCSHEATVVAARSLEWSHRATDAVGRVTCPPAAARNDFWVARNGIDNFETGNMFTTAAQDTSVCLMSLGDTEAQTRSNLRLAASSMSTPSHTRFHEDTYMRPATPTPQLWRNHEAYWTPHSCTWQGTWP</sequence>
<keyword evidence="2" id="KW-1185">Reference proteome</keyword>
<reference evidence="1 2" key="1">
    <citation type="journal article" date="2012" name="Eukaryot. Cell">
        <title>Genome sequence of the Trichosporon asahii environmental strain CBS 8904.</title>
        <authorList>
            <person name="Yang R.Y."/>
            <person name="Li H.T."/>
            <person name="Zhu H."/>
            <person name="Zhou G.P."/>
            <person name="Wang M."/>
            <person name="Wang L."/>
        </authorList>
    </citation>
    <scope>NUCLEOTIDE SEQUENCE [LARGE SCALE GENOMIC DNA]</scope>
    <source>
        <strain evidence="1 2">CBS 8904</strain>
    </source>
</reference>
<dbReference type="EMBL" id="AMBO01000312">
    <property type="protein sequence ID" value="EKD01696.1"/>
    <property type="molecule type" value="Genomic_DNA"/>
</dbReference>